<evidence type="ECO:0000313" key="2">
    <source>
        <dbReference type="Proteomes" id="UP000078512"/>
    </source>
</evidence>
<sequence>MTRDCRYVIELRLVEQHLLRNGITTVIQDRSRVGDHCTSWMGSSDDTKNIRYKVYNKFVQILESAEVRKSLGSKMEGLVADDDERFMARLLRHKDHGMSRLELTFYGCTLLSLDEYQAHLDHARALLSTCPVYDYSYEEMWKERANYIESMVAVHIPAKKVIAYCHWWNSVTCKKYGYMWKNVGSKLVPLLLANYSFNDRPIHYIKVKTDDAGEVEIISEKVYERESGCTAMTLVAGKTKSMFPSRDTCEGFVYEFSEVGIVEHKNISIGWPEKKHSKKSRPLAVLVEKPTSDSHEGYVRWMKKPHSTLFTADYNILVPGTEYTVVAAGLADFRGDRSILNALGMAGCGGLPSTYPMSEPKIPKKLNACLNAILVEEWGFLDNPWPLYPTTRKFHRSELKPINNMHHMKEEVIGKIGAIGVFFFLTTLWNKVYFPGPYKAVEKGIALLYYNRY</sequence>
<protein>
    <submittedName>
        <fullName evidence="1">Uncharacterized protein</fullName>
    </submittedName>
</protein>
<reference evidence="1 2" key="1">
    <citation type="submission" date="2016-05" db="EMBL/GenBank/DDBJ databases">
        <title>Genome sequencing reveals origins of a unique bacterial endosymbiosis in the earliest lineages of terrestrial Fungi.</title>
        <authorList>
            <consortium name="DOE Joint Genome Institute"/>
            <person name="Uehling J."/>
            <person name="Gryganskyi A."/>
            <person name="Hameed K."/>
            <person name="Tschaplinski T."/>
            <person name="Misztal P."/>
            <person name="Wu S."/>
            <person name="Desiro A."/>
            <person name="Vande Pol N."/>
            <person name="Du Z.-Y."/>
            <person name="Zienkiewicz A."/>
            <person name="Zienkiewicz K."/>
            <person name="Morin E."/>
            <person name="Tisserant E."/>
            <person name="Splivallo R."/>
            <person name="Hainaut M."/>
            <person name="Henrissat B."/>
            <person name="Ohm R."/>
            <person name="Kuo A."/>
            <person name="Yan J."/>
            <person name="Lipzen A."/>
            <person name="Nolan M."/>
            <person name="Labutti K."/>
            <person name="Barry K."/>
            <person name="Goldstein A."/>
            <person name="Labbe J."/>
            <person name="Schadt C."/>
            <person name="Tuskan G."/>
            <person name="Grigoriev I."/>
            <person name="Martin F."/>
            <person name="Vilgalys R."/>
            <person name="Bonito G."/>
        </authorList>
    </citation>
    <scope>NUCLEOTIDE SEQUENCE [LARGE SCALE GENOMIC DNA]</scope>
    <source>
        <strain evidence="1 2">AG-77</strain>
    </source>
</reference>
<evidence type="ECO:0000313" key="1">
    <source>
        <dbReference type="EMBL" id="OAQ27815.1"/>
    </source>
</evidence>
<keyword evidence="2" id="KW-1185">Reference proteome</keyword>
<accession>A0A197JRJ6</accession>
<dbReference type="EMBL" id="KV442053">
    <property type="protein sequence ID" value="OAQ27815.1"/>
    <property type="molecule type" value="Genomic_DNA"/>
</dbReference>
<proteinExistence type="predicted"/>
<dbReference type="OrthoDB" id="2429961at2759"/>
<organism evidence="1 2">
    <name type="scientific">Linnemannia elongata AG-77</name>
    <dbReference type="NCBI Taxonomy" id="1314771"/>
    <lineage>
        <taxon>Eukaryota</taxon>
        <taxon>Fungi</taxon>
        <taxon>Fungi incertae sedis</taxon>
        <taxon>Mucoromycota</taxon>
        <taxon>Mortierellomycotina</taxon>
        <taxon>Mortierellomycetes</taxon>
        <taxon>Mortierellales</taxon>
        <taxon>Mortierellaceae</taxon>
        <taxon>Linnemannia</taxon>
    </lineage>
</organism>
<dbReference type="Proteomes" id="UP000078512">
    <property type="component" value="Unassembled WGS sequence"/>
</dbReference>
<name>A0A197JRJ6_9FUNG</name>
<gene>
    <name evidence="1" type="ORF">K457DRAFT_1820894</name>
</gene>
<dbReference type="AlphaFoldDB" id="A0A197JRJ6"/>